<evidence type="ECO:0000313" key="1">
    <source>
        <dbReference type="EMBL" id="MEC3877408.1"/>
    </source>
</evidence>
<dbReference type="EMBL" id="JAYLAA010000053">
    <property type="protein sequence ID" value="MEC3877408.1"/>
    <property type="molecule type" value="Genomic_DNA"/>
</dbReference>
<name>A0ABU6HX50_9FLAO</name>
<keyword evidence="2" id="KW-1185">Reference proteome</keyword>
<dbReference type="InterPro" id="IPR035093">
    <property type="entry name" value="RelE/ParE_toxin_dom_sf"/>
</dbReference>
<dbReference type="Gene3D" id="3.30.2310.20">
    <property type="entry name" value="RelE-like"/>
    <property type="match status" value="1"/>
</dbReference>
<evidence type="ECO:0000313" key="2">
    <source>
        <dbReference type="Proteomes" id="UP001348397"/>
    </source>
</evidence>
<comment type="caution">
    <text evidence="1">The sequence shown here is derived from an EMBL/GenBank/DDBJ whole genome shotgun (WGS) entry which is preliminary data.</text>
</comment>
<reference evidence="1 2" key="1">
    <citation type="submission" date="2024-01" db="EMBL/GenBank/DDBJ databases">
        <title>Chryseobacterium sp. T9W2-O.</title>
        <authorList>
            <person name="Maltman C."/>
        </authorList>
    </citation>
    <scope>NUCLEOTIDE SEQUENCE [LARGE SCALE GENOMIC DNA]</scope>
    <source>
        <strain evidence="1 2">T9W2-O</strain>
    </source>
</reference>
<organism evidence="1 2">
    <name type="scientific">Chryseobacterium salviniae</name>
    <dbReference type="NCBI Taxonomy" id="3101750"/>
    <lineage>
        <taxon>Bacteria</taxon>
        <taxon>Pseudomonadati</taxon>
        <taxon>Bacteroidota</taxon>
        <taxon>Flavobacteriia</taxon>
        <taxon>Flavobacteriales</taxon>
        <taxon>Weeksellaceae</taxon>
        <taxon>Chryseobacterium group</taxon>
        <taxon>Chryseobacterium</taxon>
    </lineage>
</organism>
<dbReference type="Proteomes" id="UP001348397">
    <property type="component" value="Unassembled WGS sequence"/>
</dbReference>
<sequence>MESGYKIFWTPNALKELEQNINYLQHNFTDKEIRKLAHKIESSIENYISKSFYIPVSEKDVHKAIILQFNTMYYRVNDSSVEILSFFSNRQSPQKRKI</sequence>
<gene>
    <name evidence="1" type="ORF">SOP96_16950</name>
</gene>
<proteinExistence type="predicted"/>
<accession>A0ABU6HX50</accession>
<dbReference type="RefSeq" id="WP_326322083.1">
    <property type="nucleotide sequence ID" value="NZ_JAYLAA010000053.1"/>
</dbReference>
<protein>
    <submittedName>
        <fullName evidence="1">Type II toxin-antitoxin system RelE/ParE family toxin</fullName>
    </submittedName>
</protein>